<keyword evidence="2 4" id="KW-0808">Transferase</keyword>
<evidence type="ECO:0000256" key="2">
    <source>
        <dbReference type="ARBA" id="ARBA00022679"/>
    </source>
</evidence>
<dbReference type="EMBL" id="JAOQJU010000039">
    <property type="protein sequence ID" value="MCU6688175.1"/>
    <property type="molecule type" value="Genomic_DNA"/>
</dbReference>
<evidence type="ECO:0000256" key="1">
    <source>
        <dbReference type="ARBA" id="ARBA00022676"/>
    </source>
</evidence>
<dbReference type="Proteomes" id="UP001652431">
    <property type="component" value="Unassembled WGS sequence"/>
</dbReference>
<dbReference type="EC" id="2.4.-.-" evidence="4"/>
<dbReference type="GO" id="GO:0016757">
    <property type="term" value="F:glycosyltransferase activity"/>
    <property type="evidence" value="ECO:0007669"/>
    <property type="project" value="UniProtKB-KW"/>
</dbReference>
<reference evidence="4 5" key="1">
    <citation type="journal article" date="2021" name="ISME Commun">
        <title>Automated analysis of genomic sequences facilitates high-throughput and comprehensive description of bacteria.</title>
        <authorList>
            <person name="Hitch T.C.A."/>
        </authorList>
    </citation>
    <scope>NUCLEOTIDE SEQUENCE [LARGE SCALE GENOMIC DNA]</scope>
    <source>
        <strain evidence="4 5">Sanger_03</strain>
    </source>
</reference>
<keyword evidence="5" id="KW-1185">Reference proteome</keyword>
<dbReference type="SUPFAM" id="SSF53448">
    <property type="entry name" value="Nucleotide-diphospho-sugar transferases"/>
    <property type="match status" value="1"/>
</dbReference>
<evidence type="ECO:0000313" key="4">
    <source>
        <dbReference type="EMBL" id="MCU6688175.1"/>
    </source>
</evidence>
<dbReference type="RefSeq" id="WP_158372138.1">
    <property type="nucleotide sequence ID" value="NZ_JAOQJU010000039.1"/>
</dbReference>
<evidence type="ECO:0000313" key="5">
    <source>
        <dbReference type="Proteomes" id="UP001652431"/>
    </source>
</evidence>
<dbReference type="Pfam" id="PF00535">
    <property type="entry name" value="Glycos_transf_2"/>
    <property type="match status" value="1"/>
</dbReference>
<keyword evidence="1 4" id="KW-0328">Glycosyltransferase</keyword>
<sequence length="340" mass="39313">MKVSIITTIYKAEKDLPRLLDSMMAQKSPELEFFLIDNGSPDRCGEICREYAQKDSRFKVFTLKNNIGYICARNLGIQEVDADYIGFCDSDDYLEPVGYDYAVDKIKKTQCDLYITAYNTVSDGNKVVCEIPYDVGVYSGKQVMNKILPQAFGPLPRKAVLHGFAWKQIFRRKIFLDNGLNFKSKIQPYEDQILNIEFINHCELICIDDVVIYNYVVNNDSITAKLAANFDGQKEWNRLVLFYSEKKCRATTDIQKEALSNQMNTFLYSLFLCAAKFKESTAMQLAKELDRYLDRAMIIQMLENTSKNNSLREKIVKWCLSHHEYRVLLTAMRLGLRLRG</sequence>
<evidence type="ECO:0000259" key="3">
    <source>
        <dbReference type="Pfam" id="PF00535"/>
    </source>
</evidence>
<name>A0ABT2RS08_9FIRM</name>
<dbReference type="InterPro" id="IPR001173">
    <property type="entry name" value="Glyco_trans_2-like"/>
</dbReference>
<accession>A0ABT2RS08</accession>
<feature type="domain" description="Glycosyltransferase 2-like" evidence="3">
    <location>
        <begin position="4"/>
        <end position="124"/>
    </location>
</feature>
<dbReference type="Gene3D" id="3.90.550.10">
    <property type="entry name" value="Spore Coat Polysaccharide Biosynthesis Protein SpsA, Chain A"/>
    <property type="match status" value="1"/>
</dbReference>
<dbReference type="CDD" id="cd00761">
    <property type="entry name" value="Glyco_tranf_GTA_type"/>
    <property type="match status" value="1"/>
</dbReference>
<gene>
    <name evidence="4" type="ORF">OCV99_16885</name>
</gene>
<comment type="caution">
    <text evidence="4">The sequence shown here is derived from an EMBL/GenBank/DDBJ whole genome shotgun (WGS) entry which is preliminary data.</text>
</comment>
<dbReference type="InterPro" id="IPR029044">
    <property type="entry name" value="Nucleotide-diphossugar_trans"/>
</dbReference>
<dbReference type="PANTHER" id="PTHR22916:SF51">
    <property type="entry name" value="GLYCOSYLTRANSFERASE EPSH-RELATED"/>
    <property type="match status" value="1"/>
</dbReference>
<proteinExistence type="predicted"/>
<protein>
    <submittedName>
        <fullName evidence="4">Glycosyltransferase</fullName>
        <ecNumber evidence="4">2.4.-.-</ecNumber>
    </submittedName>
</protein>
<organism evidence="4 5">
    <name type="scientific">Dorea acetigenes</name>
    <dbReference type="NCBI Taxonomy" id="2981787"/>
    <lineage>
        <taxon>Bacteria</taxon>
        <taxon>Bacillati</taxon>
        <taxon>Bacillota</taxon>
        <taxon>Clostridia</taxon>
        <taxon>Lachnospirales</taxon>
        <taxon>Lachnospiraceae</taxon>
        <taxon>Dorea</taxon>
    </lineage>
</organism>
<dbReference type="PANTHER" id="PTHR22916">
    <property type="entry name" value="GLYCOSYLTRANSFERASE"/>
    <property type="match status" value="1"/>
</dbReference>